<feature type="region of interest" description="Disordered" evidence="1">
    <location>
        <begin position="257"/>
        <end position="391"/>
    </location>
</feature>
<feature type="compositionally biased region" description="Low complexity" evidence="1">
    <location>
        <begin position="345"/>
        <end position="363"/>
    </location>
</feature>
<accession>A0A3L6PWZ1</accession>
<reference evidence="3" key="1">
    <citation type="journal article" date="2019" name="Nat. Commun.">
        <title>The genome of broomcorn millet.</title>
        <authorList>
            <person name="Zou C."/>
            <person name="Miki D."/>
            <person name="Li D."/>
            <person name="Tang Q."/>
            <person name="Xiao L."/>
            <person name="Rajput S."/>
            <person name="Deng P."/>
            <person name="Jia W."/>
            <person name="Huang R."/>
            <person name="Zhang M."/>
            <person name="Sun Y."/>
            <person name="Hu J."/>
            <person name="Fu X."/>
            <person name="Schnable P.S."/>
            <person name="Li F."/>
            <person name="Zhang H."/>
            <person name="Feng B."/>
            <person name="Zhu X."/>
            <person name="Liu R."/>
            <person name="Schnable J.C."/>
            <person name="Zhu J.-K."/>
            <person name="Zhang H."/>
        </authorList>
    </citation>
    <scope>NUCLEOTIDE SEQUENCE [LARGE SCALE GENOMIC DNA]</scope>
</reference>
<dbReference type="Proteomes" id="UP000275267">
    <property type="component" value="Unassembled WGS sequence"/>
</dbReference>
<evidence type="ECO:0000313" key="2">
    <source>
        <dbReference type="EMBL" id="RLM64690.1"/>
    </source>
</evidence>
<proteinExistence type="predicted"/>
<protein>
    <submittedName>
        <fullName evidence="2">Uncharacterized protein</fullName>
    </submittedName>
</protein>
<keyword evidence="3" id="KW-1185">Reference proteome</keyword>
<dbReference type="EMBL" id="PQIB02000015">
    <property type="protein sequence ID" value="RLM64690.1"/>
    <property type="molecule type" value="Genomic_DNA"/>
</dbReference>
<gene>
    <name evidence="2" type="ORF">C2845_PM16G22040</name>
</gene>
<evidence type="ECO:0000313" key="3">
    <source>
        <dbReference type="Proteomes" id="UP000275267"/>
    </source>
</evidence>
<comment type="caution">
    <text evidence="2">The sequence shown here is derived from an EMBL/GenBank/DDBJ whole genome shotgun (WGS) entry which is preliminary data.</text>
</comment>
<evidence type="ECO:0000256" key="1">
    <source>
        <dbReference type="SAM" id="MobiDB-lite"/>
    </source>
</evidence>
<dbReference type="AlphaFoldDB" id="A0A3L6PWZ1"/>
<sequence length="442" mass="47759">MAFAYEVTCLKEIQDILRDHEGDEGVSITFAGRLASIAEATGMWRLLEDMEQQGWLVENSTLEPFTYIDSAIARAHGLADYVLGITEPAAADHPGSSTAVTAEMLLHKSVRLSTSMSSPDYGTAAFAKRVADKLHNRHARSQEGIAASPADRAAFAGVFRVDNSPDRSLPADRAFVANSPGRLLSDERARDASLPGRYLSAERARVDNSPDRSLPADRAFIAKCPGRLLSAERARDASLPGRYLSAERARVASFRDRSLSAERTRIAGSPGRSLSPERARVVNSSGRCLSPERAPDVNFPGRSLSAGRGRGGNSPGRSLSPERGRGGNSPGRSLSAGRGRGGNSPGRSLSAGRGRGGNPSPRRLYGQDHRDPSPRRSASRRRREDRPAGRFVTPEVATRVSEAGLELMRMPLDKVRALGERMQELGIVSPATRSRHLFFVMI</sequence>
<organism evidence="2 3">
    <name type="scientific">Panicum miliaceum</name>
    <name type="common">Proso millet</name>
    <name type="synonym">Broomcorn millet</name>
    <dbReference type="NCBI Taxonomy" id="4540"/>
    <lineage>
        <taxon>Eukaryota</taxon>
        <taxon>Viridiplantae</taxon>
        <taxon>Streptophyta</taxon>
        <taxon>Embryophyta</taxon>
        <taxon>Tracheophyta</taxon>
        <taxon>Spermatophyta</taxon>
        <taxon>Magnoliopsida</taxon>
        <taxon>Liliopsida</taxon>
        <taxon>Poales</taxon>
        <taxon>Poaceae</taxon>
        <taxon>PACMAD clade</taxon>
        <taxon>Panicoideae</taxon>
        <taxon>Panicodae</taxon>
        <taxon>Paniceae</taxon>
        <taxon>Panicinae</taxon>
        <taxon>Panicum</taxon>
        <taxon>Panicum sect. Panicum</taxon>
    </lineage>
</organism>
<feature type="compositionally biased region" description="Basic and acidic residues" evidence="1">
    <location>
        <begin position="365"/>
        <end position="374"/>
    </location>
</feature>
<name>A0A3L6PWZ1_PANMI</name>